<gene>
    <name evidence="1" type="ORF">O1611_g5170</name>
</gene>
<keyword evidence="2" id="KW-1185">Reference proteome</keyword>
<evidence type="ECO:0000313" key="2">
    <source>
        <dbReference type="Proteomes" id="UP001153332"/>
    </source>
</evidence>
<protein>
    <submittedName>
        <fullName evidence="1">Uncharacterized protein</fullName>
    </submittedName>
</protein>
<dbReference type="EMBL" id="JAPUUL010001059">
    <property type="protein sequence ID" value="KAJ8128462.1"/>
    <property type="molecule type" value="Genomic_DNA"/>
</dbReference>
<name>A0ACC2JM75_9PEZI</name>
<evidence type="ECO:0000313" key="1">
    <source>
        <dbReference type="EMBL" id="KAJ8128462.1"/>
    </source>
</evidence>
<accession>A0ACC2JM75</accession>
<sequence length="313" mass="35107">MHKDDVFRLLRVLLARRFLRKRAQIHERTSRWIWALLARLPGKGELDYMEIGWIRELGKRAVLMMVTLTELEVLREHYGAAGSSPEDQEEYEVDADADDCFENDLSQDTPIDALDAPTPEAMEENIKRASSPKTSDTSNRARGASRSSNDAEPEVDHAPLRTPSLDNASDIEMQLDSDMEDGEVVVEPPSPPCSDPVADIETAKARLLARVNGDIVNDGEVKDHDSSATQPTTGQEQTVQTTAVETAQAEQDEGEYDTDECEEGANYERYQELDRAKVNERVTLNMILTVAGEFYGQRDLLEFRDPFGGLQFE</sequence>
<comment type="caution">
    <text evidence="1">The sequence shown here is derived from an EMBL/GenBank/DDBJ whole genome shotgun (WGS) entry which is preliminary data.</text>
</comment>
<dbReference type="Proteomes" id="UP001153332">
    <property type="component" value="Unassembled WGS sequence"/>
</dbReference>
<reference evidence="1" key="1">
    <citation type="submission" date="2022-12" db="EMBL/GenBank/DDBJ databases">
        <title>Genome Sequence of Lasiodiplodia mahajangana.</title>
        <authorList>
            <person name="Buettner E."/>
        </authorList>
    </citation>
    <scope>NUCLEOTIDE SEQUENCE</scope>
    <source>
        <strain evidence="1">VT137</strain>
    </source>
</reference>
<organism evidence="1 2">
    <name type="scientific">Lasiodiplodia mahajangana</name>
    <dbReference type="NCBI Taxonomy" id="1108764"/>
    <lineage>
        <taxon>Eukaryota</taxon>
        <taxon>Fungi</taxon>
        <taxon>Dikarya</taxon>
        <taxon>Ascomycota</taxon>
        <taxon>Pezizomycotina</taxon>
        <taxon>Dothideomycetes</taxon>
        <taxon>Dothideomycetes incertae sedis</taxon>
        <taxon>Botryosphaeriales</taxon>
        <taxon>Botryosphaeriaceae</taxon>
        <taxon>Lasiodiplodia</taxon>
    </lineage>
</organism>
<proteinExistence type="predicted"/>